<reference evidence="2 3" key="1">
    <citation type="submission" date="2020-08" db="EMBL/GenBank/DDBJ databases">
        <authorList>
            <person name="Koutsovoulos G."/>
            <person name="Danchin GJ E."/>
        </authorList>
    </citation>
    <scope>NUCLEOTIDE SEQUENCE [LARGE SCALE GENOMIC DNA]</scope>
</reference>
<accession>A0A6V7VDB1</accession>
<feature type="compositionally biased region" description="Basic residues" evidence="1">
    <location>
        <begin position="68"/>
        <end position="78"/>
    </location>
</feature>
<evidence type="ECO:0000313" key="2">
    <source>
        <dbReference type="EMBL" id="CAD2172832.1"/>
    </source>
</evidence>
<feature type="compositionally biased region" description="Basic and acidic residues" evidence="1">
    <location>
        <begin position="56"/>
        <end position="67"/>
    </location>
</feature>
<organism evidence="2 3">
    <name type="scientific">Meloidogyne enterolobii</name>
    <name type="common">Root-knot nematode worm</name>
    <name type="synonym">Meloidogyne mayaguensis</name>
    <dbReference type="NCBI Taxonomy" id="390850"/>
    <lineage>
        <taxon>Eukaryota</taxon>
        <taxon>Metazoa</taxon>
        <taxon>Ecdysozoa</taxon>
        <taxon>Nematoda</taxon>
        <taxon>Chromadorea</taxon>
        <taxon>Rhabditida</taxon>
        <taxon>Tylenchina</taxon>
        <taxon>Tylenchomorpha</taxon>
        <taxon>Tylenchoidea</taxon>
        <taxon>Meloidogynidae</taxon>
        <taxon>Meloidogyninae</taxon>
        <taxon>Meloidogyne</taxon>
    </lineage>
</organism>
<name>A0A6V7VDB1_MELEN</name>
<protein>
    <submittedName>
        <fullName evidence="2">Uncharacterized protein</fullName>
    </submittedName>
</protein>
<evidence type="ECO:0000313" key="3">
    <source>
        <dbReference type="Proteomes" id="UP000580250"/>
    </source>
</evidence>
<feature type="region of interest" description="Disordered" evidence="1">
    <location>
        <begin position="56"/>
        <end position="78"/>
    </location>
</feature>
<gene>
    <name evidence="2" type="ORF">MENT_LOCUS24403</name>
</gene>
<dbReference type="EMBL" id="CAJEWN010000207">
    <property type="protein sequence ID" value="CAD2172832.1"/>
    <property type="molecule type" value="Genomic_DNA"/>
</dbReference>
<proteinExistence type="predicted"/>
<sequence length="78" mass="9243">MKTERIGIGVCFNSDMKINEIEMEEHLIREPEEESNELIFVYSDFDSASIELTEAKPEEITQEISERLKKHQKRENEK</sequence>
<dbReference type="Proteomes" id="UP000580250">
    <property type="component" value="Unassembled WGS sequence"/>
</dbReference>
<dbReference type="AlphaFoldDB" id="A0A6V7VDB1"/>
<comment type="caution">
    <text evidence="2">The sequence shown here is derived from an EMBL/GenBank/DDBJ whole genome shotgun (WGS) entry which is preliminary data.</text>
</comment>
<evidence type="ECO:0000256" key="1">
    <source>
        <dbReference type="SAM" id="MobiDB-lite"/>
    </source>
</evidence>